<dbReference type="OrthoDB" id="10304528at2759"/>
<sequence length="195" mass="22899">MTRAKSCESEEMIKLRQELEALRNENLQMKNNAQHFPQIEPDHEISSQNRHANVPQPTALLHQNVYTGTTLPETQQRPTYSYTNTTLPETQQRPTYSYTNTTMPETQQRPNYSYTNTTMPEIQQRPNYSYTSTMPEIQQHPNYLQYPNNSTVPNWLPRQQYSGSQQQHSGLQNFENSKQDNGRRTRVPFYNGRDP</sequence>
<keyword evidence="1" id="KW-0175">Coiled coil</keyword>
<evidence type="ECO:0000313" key="4">
    <source>
        <dbReference type="Proteomes" id="UP000507470"/>
    </source>
</evidence>
<feature type="compositionally biased region" description="Polar residues" evidence="2">
    <location>
        <begin position="141"/>
        <end position="153"/>
    </location>
</feature>
<reference evidence="3 4" key="1">
    <citation type="submission" date="2020-06" db="EMBL/GenBank/DDBJ databases">
        <authorList>
            <person name="Li R."/>
            <person name="Bekaert M."/>
        </authorList>
    </citation>
    <scope>NUCLEOTIDE SEQUENCE [LARGE SCALE GENOMIC DNA]</scope>
    <source>
        <strain evidence="4">wild</strain>
    </source>
</reference>
<dbReference type="AlphaFoldDB" id="A0A6J8D707"/>
<evidence type="ECO:0000256" key="2">
    <source>
        <dbReference type="SAM" id="MobiDB-lite"/>
    </source>
</evidence>
<evidence type="ECO:0000313" key="3">
    <source>
        <dbReference type="EMBL" id="CAC5403421.1"/>
    </source>
</evidence>
<feature type="coiled-coil region" evidence="1">
    <location>
        <begin position="5"/>
        <end position="32"/>
    </location>
</feature>
<accession>A0A6J8D707</accession>
<protein>
    <submittedName>
        <fullName evidence="3">Uncharacterized protein</fullName>
    </submittedName>
</protein>
<feature type="compositionally biased region" description="Low complexity" evidence="2">
    <location>
        <begin position="159"/>
        <end position="172"/>
    </location>
</feature>
<keyword evidence="4" id="KW-1185">Reference proteome</keyword>
<name>A0A6J8D707_MYTCO</name>
<evidence type="ECO:0000256" key="1">
    <source>
        <dbReference type="SAM" id="Coils"/>
    </source>
</evidence>
<organism evidence="3 4">
    <name type="scientific">Mytilus coruscus</name>
    <name type="common">Sea mussel</name>
    <dbReference type="NCBI Taxonomy" id="42192"/>
    <lineage>
        <taxon>Eukaryota</taxon>
        <taxon>Metazoa</taxon>
        <taxon>Spiralia</taxon>
        <taxon>Lophotrochozoa</taxon>
        <taxon>Mollusca</taxon>
        <taxon>Bivalvia</taxon>
        <taxon>Autobranchia</taxon>
        <taxon>Pteriomorphia</taxon>
        <taxon>Mytilida</taxon>
        <taxon>Mytiloidea</taxon>
        <taxon>Mytilidae</taxon>
        <taxon>Mytilinae</taxon>
        <taxon>Mytilus</taxon>
    </lineage>
</organism>
<feature type="region of interest" description="Disordered" evidence="2">
    <location>
        <begin position="74"/>
        <end position="112"/>
    </location>
</feature>
<dbReference type="EMBL" id="CACVKT020006767">
    <property type="protein sequence ID" value="CAC5403421.1"/>
    <property type="molecule type" value="Genomic_DNA"/>
</dbReference>
<dbReference type="Proteomes" id="UP000507470">
    <property type="component" value="Unassembled WGS sequence"/>
</dbReference>
<proteinExistence type="predicted"/>
<feature type="region of interest" description="Disordered" evidence="2">
    <location>
        <begin position="141"/>
        <end position="195"/>
    </location>
</feature>
<gene>
    <name evidence="3" type="ORF">MCOR_37318</name>
</gene>